<gene>
    <name evidence="5" type="primary">LOC112550778</name>
</gene>
<feature type="compositionally biased region" description="Low complexity" evidence="1">
    <location>
        <begin position="685"/>
        <end position="704"/>
    </location>
</feature>
<feature type="region of interest" description="Disordered" evidence="1">
    <location>
        <begin position="750"/>
        <end position="776"/>
    </location>
</feature>
<dbReference type="Proteomes" id="UP000189705">
    <property type="component" value="Unplaced"/>
</dbReference>
<feature type="signal peptide" evidence="3">
    <location>
        <begin position="1"/>
        <end position="21"/>
    </location>
</feature>
<dbReference type="GeneID" id="112550778"/>
<dbReference type="STRING" id="38654.A0A3Q0GUM0"/>
<evidence type="ECO:0000256" key="3">
    <source>
        <dbReference type="SAM" id="SignalP"/>
    </source>
</evidence>
<feature type="compositionally biased region" description="Low complexity" evidence="1">
    <location>
        <begin position="1009"/>
        <end position="1024"/>
    </location>
</feature>
<feature type="region of interest" description="Disordered" evidence="1">
    <location>
        <begin position="221"/>
        <end position="259"/>
    </location>
</feature>
<feature type="region of interest" description="Disordered" evidence="1">
    <location>
        <begin position="899"/>
        <end position="1024"/>
    </location>
</feature>
<dbReference type="RefSeq" id="XP_025063464.1">
    <property type="nucleotide sequence ID" value="XM_025207679.1"/>
</dbReference>
<feature type="compositionally biased region" description="Pro residues" evidence="1">
    <location>
        <begin position="348"/>
        <end position="366"/>
    </location>
</feature>
<feature type="region of interest" description="Disordered" evidence="1">
    <location>
        <begin position="1112"/>
        <end position="1142"/>
    </location>
</feature>
<feature type="region of interest" description="Disordered" evidence="1">
    <location>
        <begin position="664"/>
        <end position="704"/>
    </location>
</feature>
<organism evidence="4 5">
    <name type="scientific">Alligator sinensis</name>
    <name type="common">Chinese alligator</name>
    <dbReference type="NCBI Taxonomy" id="38654"/>
    <lineage>
        <taxon>Eukaryota</taxon>
        <taxon>Metazoa</taxon>
        <taxon>Chordata</taxon>
        <taxon>Craniata</taxon>
        <taxon>Vertebrata</taxon>
        <taxon>Euteleostomi</taxon>
        <taxon>Archelosauria</taxon>
        <taxon>Archosauria</taxon>
        <taxon>Crocodylia</taxon>
        <taxon>Alligatoridae</taxon>
        <taxon>Alligatorinae</taxon>
        <taxon>Alligator</taxon>
    </lineage>
</organism>
<accession>A0A3Q0GUM0</accession>
<dbReference type="KEGG" id="asn:112550778"/>
<feature type="compositionally biased region" description="Polar residues" evidence="1">
    <location>
        <begin position="899"/>
        <end position="915"/>
    </location>
</feature>
<protein>
    <submittedName>
        <fullName evidence="5">Proline-rich protein 36-like</fullName>
    </submittedName>
</protein>
<feature type="compositionally biased region" description="Polar residues" evidence="1">
    <location>
        <begin position="990"/>
        <end position="1008"/>
    </location>
</feature>
<evidence type="ECO:0000313" key="4">
    <source>
        <dbReference type="Proteomes" id="UP000189705"/>
    </source>
</evidence>
<feature type="compositionally biased region" description="Polar residues" evidence="1">
    <location>
        <begin position="1162"/>
        <end position="1186"/>
    </location>
</feature>
<feature type="compositionally biased region" description="Low complexity" evidence="1">
    <location>
        <begin position="948"/>
        <end position="961"/>
    </location>
</feature>
<feature type="region of interest" description="Disordered" evidence="1">
    <location>
        <begin position="144"/>
        <end position="184"/>
    </location>
</feature>
<dbReference type="InParanoid" id="A0A3Q0GUM0"/>
<feature type="transmembrane region" description="Helical" evidence="2">
    <location>
        <begin position="1603"/>
        <end position="1627"/>
    </location>
</feature>
<sequence>MQEKFPVFLLIAAGLLGLSGASRNEHQVSERLGQSFLGGLQARAQSSPVTSAVFSVAEDDPAEVTFPFQTLAADPARGAAASFSAARAEMAEKGTDQLLEESSRNSDGSEQSEGAMLNAQTPGFFTSVSSPVLRQKTESWVVQDPNEPLLGKAARGEHVPASRPGTANASMVQSRPSGPRASQPLRSAFAGSVPPEGIQETAVSSARASPVTRAVESHVLVQSPKEPSGPAVNATQAPAGLGGDRFPALGPSSDRLGESSPQVRLDLASVTLVAPKETPGLGARVTPVAFLQKPVSGGLAAMVSRAKQLAPVGLSPPKRATTESQTTLPATSELSTPGSPDGLSALLAPPPGDAPPSFIPGPPEVPAPQASSQSLHKLRSRTNEPRLTSVTRPVPLGELGLSTAGRKGQVQRPTLALPRGIGSQTSARGPEPARSPESSEVAAGRPSPLTQPQARALLSQPVAAGRAGTSPASPHQGQLSSATLVPVGSPPPISADSPRPLGTAAPAHVGLPAPLLSASTAPGLALLRDPDETAKPLAQGLLNNSSVTSTRNLSAFLAEHLLLPASAQYLTFLVRSADDALCLHPMPNAPPLTADLSATLQEVLPSSAALLSSALDPASLKQLSPSSIILVKPLFVLLPADKPALSILPASAEEDRLATAFSFASQQDQGPATPSSGHGILKKVSSSSSTSEAPGAAAALSPAPDQLQRQAASLPALTAFSTSTRAISLFGSQTSTSNHVPYPLEELGMTALPSRPENQPEGAALPAAPAPEENETSSLVPRGAFAEHLSVAPPALSLPTLHSSQMSTETLPVAANLNTPTIISLLPAKGFSGFPSPTSAPHTESRVTGWLQFISKLTLQSRHPHLGSVTASALDKQHLASSVGSTNFLPEVRTSLAPLQSTESLGKPPSQTESIPSPALASSALSAGSNRTDLAAGDDTPSEEVTARHAATPTPAASTKADLSKPAGFLPIPPNPFRTTEKPDLASGPASFSTERQTNATVSGTPLGTSTQTPRQSRSSAGVSLYASTSVPSSSTLKSSLASLEVAGGLSSLVNLGEEAKPTESVVVISSARREGSKALLGTTISLPAVPSPETQLSTAVIPGLKLVPASARPPLSARPTTLQQDRELASGSVHPPSSRSPFAVINDQVTALLTSRKASLPVTSSSRSDLLPAVTTSNEATTASPSPGEARGRPVTEGGVTAGQLLAQAPVSLLLELPSGRPSRLPERASLEETGKLPGRFDLSTWLAQSTASATTVGTSASVATQLASTTDKLIEKTESQFPISNAAVSDGLETLLTTDLSQFHPTSESLSDPSEVPMVFTSERSRLLNVTGLESFERPALHTEAEQVARISDMTEDTAGDLATAPTWLEAEPVVLENQARQRSAGQLGDALLDGFAVVSDDACGSGNYTARMSLRPAAETALGAQAPLSSPETFLAVIALQSNGSRPALRIRACCVTPTSGTPGPEAVCCLFPRAGFEAGKPHGVAAAGSETTFPIPTRVPFDCRHIQSLHGGQSRAASFTIQLFQMLNHSVAYLHCELNVCLSSSPGCEQDCLEGTEAASQPGSRSSSGSLHNLVSVGPVRKVKSAFPSEPVEGPASIMIVPILLGSLTGLAVLGSIFVCLWLHHRRKTLSPGNPFLRATSGL</sequence>
<feature type="compositionally biased region" description="Polar residues" evidence="1">
    <location>
        <begin position="105"/>
        <end position="114"/>
    </location>
</feature>
<keyword evidence="2" id="KW-0472">Membrane</keyword>
<proteinExistence type="predicted"/>
<dbReference type="InterPro" id="IPR042235">
    <property type="entry name" value="ZP-C_dom"/>
</dbReference>
<evidence type="ECO:0000256" key="2">
    <source>
        <dbReference type="SAM" id="Phobius"/>
    </source>
</evidence>
<feature type="compositionally biased region" description="Low complexity" evidence="1">
    <location>
        <begin position="916"/>
        <end position="927"/>
    </location>
</feature>
<keyword evidence="4" id="KW-1185">Reference proteome</keyword>
<keyword evidence="2" id="KW-0812">Transmembrane</keyword>
<feature type="compositionally biased region" description="Polar residues" evidence="1">
    <location>
        <begin position="470"/>
        <end position="483"/>
    </location>
</feature>
<evidence type="ECO:0000256" key="1">
    <source>
        <dbReference type="SAM" id="MobiDB-lite"/>
    </source>
</evidence>
<feature type="region of interest" description="Disordered" evidence="1">
    <location>
        <begin position="87"/>
        <end position="114"/>
    </location>
</feature>
<keyword evidence="3" id="KW-0732">Signal</keyword>
<dbReference type="Gene3D" id="2.60.40.4100">
    <property type="entry name" value="Zona pellucida, ZP-C domain"/>
    <property type="match status" value="1"/>
</dbReference>
<name>A0A3Q0GUM0_ALLSI</name>
<evidence type="ECO:0000313" key="5">
    <source>
        <dbReference type="RefSeq" id="XP_025063464.1"/>
    </source>
</evidence>
<feature type="compositionally biased region" description="Low complexity" evidence="1">
    <location>
        <begin position="760"/>
        <end position="771"/>
    </location>
</feature>
<feature type="compositionally biased region" description="Polar residues" evidence="1">
    <location>
        <begin position="322"/>
        <end position="338"/>
    </location>
</feature>
<feature type="compositionally biased region" description="Polar residues" evidence="1">
    <location>
        <begin position="165"/>
        <end position="176"/>
    </location>
</feature>
<feature type="compositionally biased region" description="Polar residues" evidence="1">
    <location>
        <begin position="664"/>
        <end position="676"/>
    </location>
</feature>
<reference evidence="5" key="1">
    <citation type="submission" date="2025-08" db="UniProtKB">
        <authorList>
            <consortium name="RefSeq"/>
        </authorList>
    </citation>
    <scope>IDENTIFICATION</scope>
</reference>
<feature type="chain" id="PRO_5018226383" evidence="3">
    <location>
        <begin position="22"/>
        <end position="1647"/>
    </location>
</feature>
<feature type="region of interest" description="Disordered" evidence="1">
    <location>
        <begin position="1162"/>
        <end position="1198"/>
    </location>
</feature>
<keyword evidence="2" id="KW-1133">Transmembrane helix</keyword>
<feature type="region of interest" description="Disordered" evidence="1">
    <location>
        <begin position="313"/>
        <end position="506"/>
    </location>
</feature>